<sequence length="1092" mass="119751">MNLERKACVVLLVIGLSLMTAPGTARDIAVGDTFFAYEETENLDFSALNETVFTGTGESLRYLTRYEKDNPEYGQMNQFGLVERDGVLTISTDLTSYDYDSVDFGTYFAETASYTTNSRVYLREPKLLLDVVLASDRSSSVAGKTVTPDTGILFKVGSGRVGTNYRDGDEYARVRIELKASNGAVFSKIGDVDLTNQDLTDSTIFLGDDVHLADLDDDTYMARAVWDSPRGFSDYADYSNGVQFTISSIDLSIEADRENVIRNNAFTVTVQEDLKKSYYLYIKDAGIPADQYPYIKPGQSGVVLTDGASFTGASDTAADALANSERAKDAGGTTVDGTAAIITTTTSGLRTIGIDTTASTEDRSFTIKVVDPDGATKTDEVTVTVQRGEVTVTAEGAGSYYHGEEIKLCGTNTDSEEIYLFMTGPNIGDGNGVSLDDLTAYASRGNYVHCQVESDDTWGYRWDTSKFFDADSPFVLDSGTYTLYAVSASENADGYVHRSNLDDVRYQTIGVYLKNPTLSLDDIESRFAKGGYLTISGTATGAPDHVALWLFGKNFRIFGAEVPVRADGTFEYTLYREDTRMLSSGQHYIVVQHPMADHLFNVFPVMPDNATDGRIANDWSSDIVDLGTLPASDAATALTDMIESPHCYDIYQKASFMVEEPWIAIDPIENRSVGDRFTITGTTNIAVNDYLNFDVSSTSFEPSEKTSYYDPFSHASGWVWIDEGTDRNRWSCEIDTKTFQPDTYSFIIESVDNDVSRSATFTLEGDSYLPPEPSGGNYRVFLYSSPFPDRINAGESVLVEGVLDLKDAGDYTFPDDESLEFYSELEDLTWSYNLKVNGRNLFIDPKKSSSRYLRLSGWDLAYKAGSNNVRIEISLNGNAPATSSPHDQTLFRVRQMDGNETLVEGSEYILRFTPSGGTPPVTTAIPLSTGWNFVSIPRNLATGSDTAAIFAAVDTADHSVLRYDTASGTWSALKADDPLRPLEGYWIYSTTATTIPLTYSTASVQPPSERALTAGWNAVGLSETRPAAARDALLSLKDTWTTLIGFDRMNQQYETSIIRGGSGIHSDSREMLPAKGYWLYMTENGTLCAIGA</sequence>
<reference evidence="1" key="2">
    <citation type="submission" date="2019-03" db="EMBL/GenBank/DDBJ databases">
        <authorList>
            <person name="Chen S.-C."/>
            <person name="Wu S.-Y."/>
            <person name="Lai M.-C."/>
        </authorList>
    </citation>
    <scope>NUCLEOTIDE SEQUENCE</scope>
    <source>
        <strain evidence="1">ML15</strain>
    </source>
</reference>
<dbReference type="Proteomes" id="UP000826709">
    <property type="component" value="Chromosome"/>
</dbReference>
<dbReference type="AlphaFoldDB" id="A0A8G1A0Y7"/>
<dbReference type="NCBIfam" id="NF041431">
    <property type="entry name" value="S_layer_MEMAR"/>
    <property type="match status" value="1"/>
</dbReference>
<evidence type="ECO:0000313" key="1">
    <source>
        <dbReference type="EMBL" id="QYZ78535.1"/>
    </source>
</evidence>
<keyword evidence="2" id="KW-1185">Reference proteome</keyword>
<gene>
    <name evidence="1" type="ORF">E2N92_03365</name>
</gene>
<dbReference type="EMBL" id="CP037968">
    <property type="protein sequence ID" value="QYZ78535.1"/>
    <property type="molecule type" value="Genomic_DNA"/>
</dbReference>
<reference evidence="1" key="1">
    <citation type="journal article" date="2005" name="Int. J. Syst. Evol. Microbiol.">
        <title>Methanofollis formosanus sp. nov., isolated from a fish pond.</title>
        <authorList>
            <person name="Wu S.Y."/>
            <person name="Chen S.C."/>
            <person name="Lai M.C."/>
        </authorList>
    </citation>
    <scope>NUCLEOTIDE SEQUENCE</scope>
    <source>
        <strain evidence="1">ML15</strain>
    </source>
</reference>
<protein>
    <recommendedName>
        <fullName evidence="3">DUF3821 domain-containing protein</fullName>
    </recommendedName>
</protein>
<proteinExistence type="predicted"/>
<evidence type="ECO:0000313" key="2">
    <source>
        <dbReference type="Proteomes" id="UP000826709"/>
    </source>
</evidence>
<name>A0A8G1A0Y7_9EURY</name>
<evidence type="ECO:0008006" key="3">
    <source>
        <dbReference type="Google" id="ProtNLM"/>
    </source>
</evidence>
<dbReference type="OrthoDB" id="118064at2157"/>
<organism evidence="1 2">
    <name type="scientific">Methanofollis formosanus</name>
    <dbReference type="NCBI Taxonomy" id="299308"/>
    <lineage>
        <taxon>Archaea</taxon>
        <taxon>Methanobacteriati</taxon>
        <taxon>Methanobacteriota</taxon>
        <taxon>Stenosarchaea group</taxon>
        <taxon>Methanomicrobia</taxon>
        <taxon>Methanomicrobiales</taxon>
        <taxon>Methanomicrobiaceae</taxon>
        <taxon>Methanofollis</taxon>
    </lineage>
</organism>
<dbReference type="RefSeq" id="WP_220682295.1">
    <property type="nucleotide sequence ID" value="NZ_CP037968.1"/>
</dbReference>
<accession>A0A8G1A0Y7</accession>
<dbReference type="KEGG" id="mfk:E2N92_03365"/>